<dbReference type="RefSeq" id="WP_007311446.1">
    <property type="nucleotide sequence ID" value="NZ_AESD01000500.1"/>
</dbReference>
<dbReference type="Proteomes" id="UP000003477">
    <property type="component" value="Unassembled WGS sequence"/>
</dbReference>
<accession>G5J7E9</accession>
<dbReference type="EMBL" id="AESD01000500">
    <property type="protein sequence ID" value="EHJ11875.1"/>
    <property type="molecule type" value="Genomic_DNA"/>
</dbReference>
<dbReference type="PATRIC" id="fig|423471.3.peg.3184"/>
<dbReference type="GeneID" id="88766935"/>
<name>G5J7E9_CROWT</name>
<proteinExistence type="predicted"/>
<evidence type="ECO:0000313" key="1">
    <source>
        <dbReference type="EMBL" id="EHJ11875.1"/>
    </source>
</evidence>
<evidence type="ECO:0008006" key="3">
    <source>
        <dbReference type="Google" id="ProtNLM"/>
    </source>
</evidence>
<reference evidence="1 2" key="1">
    <citation type="journal article" date="2011" name="Front. Microbiol.">
        <title>Two Strains of Crocosphaera watsonii with Highly Conserved Genomes are Distinguished by Strain-Specific Features.</title>
        <authorList>
            <person name="Bench S.R."/>
            <person name="Ilikchyan I.N."/>
            <person name="Tripp H.J."/>
            <person name="Zehr J.P."/>
        </authorList>
    </citation>
    <scope>NUCLEOTIDE SEQUENCE [LARGE SCALE GENOMIC DNA]</scope>
    <source>
        <strain evidence="1 2">WH 0003</strain>
    </source>
</reference>
<dbReference type="AlphaFoldDB" id="G5J7E9"/>
<sequence>MALIDQVKQICNRLAPLGWRNLFLQHGLDITANDLSQELSKTLTINRTLNGFEDFSQDGSRAIEPASPGLSLLYHGLASALVHPTPNNQPSANADDYPTLEELDIIENYIYSVANRQLSDFPNAVIAVFAYQYRQAPRSPHRVHADMAYSRTGVARIGTVPANYDASRRSFWVEANDGSENPAVLPARYGAFLAIERFPSATDMVLDQRPNDALRNFLFPVHKLFPGNECLEGLDLSLDWFEYHINEKLRKIHTAGNIPLFPGFDLNQPPFVIDSNNSNGLVRIQGLNGSALLIPIEHPTIVRTATQRNANTGRDEIVRFRVPVNNQNLFWTSYIIPSVGNARLAPEYVNIRHEVVTSPKGQQTLVDLNQSILDEDEFREKLVQGDYEAAHFIDDTCDGCVSVRVNGLSSSVDNYPAYSLVTALDFFPLADQSDIERWRSETVISLGEHFAQGSPDPLSNGRFAANPNIQNPLTSSLAFSRTDLTLTAIVGTRLLTPISPNNNISANLLTSFLPDAAANIFQPGWDVSLSRDSEGTFYAAYGLGSPFPEDAKLCAALNSFWPAVAPDAARTFGVIFSPTAMPMLDQELGYHPNHPKVRSGEVESVSGWDGEFGPFFEQVNGLQVNFANPNRSDYVSNSLAGLIRVNPLAMVDSIELIERMEALRLCIRTLPPNNDIVSSTELLLVVAEKVNDWSNRSDRADSSMTGPGYLYEFADVERRTRPTRDVRRNRYRVLSRFTCQITQQGLFWQQNQDPFTFQSR</sequence>
<comment type="caution">
    <text evidence="1">The sequence shown here is derived from an EMBL/GenBank/DDBJ whole genome shotgun (WGS) entry which is preliminary data.</text>
</comment>
<protein>
    <recommendedName>
        <fullName evidence="3">Secretion system apparatus SsaD</fullName>
    </recommendedName>
</protein>
<gene>
    <name evidence="1" type="ORF">CWATWH0003_3389</name>
</gene>
<evidence type="ECO:0000313" key="2">
    <source>
        <dbReference type="Proteomes" id="UP000003477"/>
    </source>
</evidence>
<organism evidence="1 2">
    <name type="scientific">Crocosphaera watsonii WH 0003</name>
    <dbReference type="NCBI Taxonomy" id="423471"/>
    <lineage>
        <taxon>Bacteria</taxon>
        <taxon>Bacillati</taxon>
        <taxon>Cyanobacteriota</taxon>
        <taxon>Cyanophyceae</taxon>
        <taxon>Oscillatoriophycideae</taxon>
        <taxon>Chroococcales</taxon>
        <taxon>Aphanothecaceae</taxon>
        <taxon>Crocosphaera</taxon>
    </lineage>
</organism>